<feature type="domain" description="Transmembrane protein family 132 fourth" evidence="10">
    <location>
        <begin position="488"/>
        <end position="585"/>
    </location>
</feature>
<protein>
    <submittedName>
        <fullName evidence="15">Transmembrane protein 132B</fullName>
    </submittedName>
</protein>
<dbReference type="OMA" id="VKVSNTC"/>
<keyword evidence="5 7" id="KW-0472">Membrane</keyword>
<evidence type="ECO:0000256" key="4">
    <source>
        <dbReference type="ARBA" id="ARBA00022989"/>
    </source>
</evidence>
<feature type="domain" description="Transmembrane protein TMEM132 cohesin-like" evidence="11">
    <location>
        <begin position="343"/>
        <end position="484"/>
    </location>
</feature>
<dbReference type="PANTHER" id="PTHR13388">
    <property type="entry name" value="DETONATOR, ISOFORM E"/>
    <property type="match status" value="1"/>
</dbReference>
<feature type="region of interest" description="Disordered" evidence="6">
    <location>
        <begin position="858"/>
        <end position="898"/>
    </location>
</feature>
<dbReference type="InterPro" id="IPR055423">
    <property type="entry name" value="Ig_TMEM132_5th"/>
</dbReference>
<dbReference type="Pfam" id="PF23481">
    <property type="entry name" value="Ig_TMEM132_2nd"/>
    <property type="match status" value="1"/>
</dbReference>
<dbReference type="OrthoDB" id="10026202at2759"/>
<evidence type="ECO:0000313" key="16">
    <source>
        <dbReference type="Proteomes" id="UP000000539"/>
    </source>
</evidence>
<feature type="region of interest" description="Disordered" evidence="6">
    <location>
        <begin position="607"/>
        <end position="627"/>
    </location>
</feature>
<evidence type="ECO:0000259" key="12">
    <source>
        <dbReference type="Pfam" id="PF23481"/>
    </source>
</evidence>
<evidence type="ECO:0000259" key="14">
    <source>
        <dbReference type="Pfam" id="PF23487"/>
    </source>
</evidence>
<evidence type="ECO:0000259" key="8">
    <source>
        <dbReference type="Pfam" id="PF15705"/>
    </source>
</evidence>
<dbReference type="FunCoup" id="A0A8V0ZG85">
    <property type="interactions" value="475"/>
</dbReference>
<dbReference type="Pfam" id="PF15705">
    <property type="entry name" value="TMEM132_N"/>
    <property type="match status" value="1"/>
</dbReference>
<dbReference type="InterPro" id="IPR031436">
    <property type="entry name" value="TMEM132_C"/>
</dbReference>
<dbReference type="GeneTree" id="ENSGT00940000159630"/>
<sequence length="1149" mass="128700">MQLMEMRGEGGVRCSWRRWRQSWLLSGLPEASSSCPHSCPPKNQCTLKLISIGSSGSKENEQAHNCPSRMELIEVMCKREIGCVNCKFKNKVVESRGGIMDSVQRFSNLPTYLPATYHICNADVFFFLKETNQDITRNSSLQSRVDSFIIYKSKLPPVLNATYGPFSVEQAVPLDLMLSSASFGFTNEFTFNWKLKSHIIDSSIYSNKPKIQTLFYIAGKDWDDYDPEERLPCVKMFAFLESREVVASCRLTGHLGLCVAELELSPSWFSSPPPLVSEDTAPLEGITVELFYKIYTADGECSPEDEKWENNIHTDQDNEQKALPAMERIGSIVVYPNQDTLKQSSLRLDENVVIRLPLSPVREGDVVTFHVSLADDSLADQFVLRIKTAPGVKILDVRVSDADQWGVQEETDSARTTATITCMHNDPDPESRANITSYEILQMDFEIDNASSLAGAQQITWQVEYPRDDSLSELVVSEIFVSRTMFAGIVPLAMDTEVLNTAILTGKTVSVPVKVVAVQEDGSVVDVSESTECKSADEDVIKVSDRCDSIFVNGKEMKSKVDTIVNFTYEHFTTQLEVTVWVPRLPLQIEISDTELSQIKGWRIPVTSNKRPTRDSEDEEDDEKKGRGCTLQYQHAMVRVLTQFVAESSEFGGYLTYMLGSEWQFDITDLVTDFMKVEDPRIAKLQDGRVLVGREHGITTVQVLSPLSDSILAEKTVVVLDDRVTITDLGVQLVSGLSLSLQISKGNKRAIVSTTSAYDILHTPKQEAIVSAWILFSDGSVTPLDIYDSKDFSITITSLDEMVVSVHQNLQSKWPGVVAEGDGQGPLIKIEMVISEPCQKTKRKSILAVGKGSVKVKFGQKDSDQKESTNDIDDTDKDFKSHASNSIEKTAEQERTAQEWSKNGILSNHEDNANKSTTFVSPIDQESLEDDQLQNNPTAFTGFPAQVEIPGENNPSDLTLTTRGLTDLEIGMYALLCVFCLAILVFLINCVAFAWKYRHKRFAVSEQGNIPHSHDWVWLGNEVELLENPVDISLPSEECTTMIDRGMQFEESNFLLNGSSQKTLHNHILRSSEYLCEKEVKSEPINPSGPKQKRVKFTSYTTILPEDGGPYTNSILFDSDDNIKWVCQDMNLGDSKELRDYMERLQDNM</sequence>
<keyword evidence="16" id="KW-1185">Reference proteome</keyword>
<evidence type="ECO:0000256" key="1">
    <source>
        <dbReference type="ARBA" id="ARBA00004479"/>
    </source>
</evidence>
<feature type="domain" description="Transmembrane protein TMEM132 C-terminal" evidence="9">
    <location>
        <begin position="943"/>
        <end position="1023"/>
    </location>
</feature>
<dbReference type="InterPro" id="IPR055422">
    <property type="entry name" value="Ig_TMEM132_2nd"/>
</dbReference>
<evidence type="ECO:0000259" key="10">
    <source>
        <dbReference type="Pfam" id="PF16070"/>
    </source>
</evidence>
<dbReference type="InterPro" id="IPR055424">
    <property type="entry name" value="Ig_TMEM132_6th"/>
</dbReference>
<feature type="domain" description="Transmembrane protein TMEM132 N-terminal" evidence="8">
    <location>
        <begin position="116"/>
        <end position="177"/>
    </location>
</feature>
<keyword evidence="3 7" id="KW-0812">Transmembrane</keyword>
<dbReference type="Pfam" id="PF23039">
    <property type="entry name" value="TMEM132_3rd"/>
    <property type="match status" value="1"/>
</dbReference>
<dbReference type="InterPro" id="IPR031435">
    <property type="entry name" value="TMEM132_N"/>
</dbReference>
<evidence type="ECO:0000256" key="7">
    <source>
        <dbReference type="SAM" id="Phobius"/>
    </source>
</evidence>
<evidence type="ECO:0000256" key="5">
    <source>
        <dbReference type="ARBA" id="ARBA00023136"/>
    </source>
</evidence>
<dbReference type="GeneID" id="416810"/>
<dbReference type="RefSeq" id="XP_025011372.2">
    <property type="nucleotide sequence ID" value="XM_025155604.2"/>
</dbReference>
<dbReference type="PANTHER" id="PTHR13388:SF12">
    <property type="entry name" value="TRANSMEMBRANE PROTEIN 132B"/>
    <property type="match status" value="1"/>
</dbReference>
<reference evidence="15" key="2">
    <citation type="submission" date="2025-08" db="UniProtKB">
        <authorList>
            <consortium name="Ensembl"/>
        </authorList>
    </citation>
    <scope>IDENTIFICATION</scope>
    <source>
        <strain evidence="15">broiler</strain>
    </source>
</reference>
<dbReference type="Ensembl" id="ENSGALT00010050551.1">
    <property type="protein sequence ID" value="ENSGALP00010029841.1"/>
    <property type="gene ID" value="ENSGALG00010020913.1"/>
</dbReference>
<feature type="transmembrane region" description="Helical" evidence="7">
    <location>
        <begin position="970"/>
        <end position="995"/>
    </location>
</feature>
<comment type="subcellular location">
    <subcellularLocation>
        <location evidence="1">Membrane</location>
        <topology evidence="1">Single-pass type I membrane protein</topology>
    </subcellularLocation>
</comment>
<comment type="similarity">
    <text evidence="2">Belongs to the TMEM132 family.</text>
</comment>
<evidence type="ECO:0000259" key="9">
    <source>
        <dbReference type="Pfam" id="PF15706"/>
    </source>
</evidence>
<dbReference type="AlphaFoldDB" id="A0A8V0ZG85"/>
<keyword evidence="4 7" id="KW-1133">Transmembrane helix</keyword>
<dbReference type="InterPro" id="IPR055421">
    <property type="entry name" value="TMEM132_3rd"/>
</dbReference>
<dbReference type="Proteomes" id="UP000000539">
    <property type="component" value="Chromosome 15"/>
</dbReference>
<evidence type="ECO:0000256" key="6">
    <source>
        <dbReference type="SAM" id="MobiDB-lite"/>
    </source>
</evidence>
<name>A0A8V0ZG85_CHICK</name>
<accession>A0A8V0ZG85</accession>
<evidence type="ECO:0000313" key="15">
    <source>
        <dbReference type="Ensembl" id="ENSGALP00010029841.1"/>
    </source>
</evidence>
<dbReference type="GO" id="GO:0016020">
    <property type="term" value="C:membrane"/>
    <property type="evidence" value="ECO:0007669"/>
    <property type="project" value="UniProtKB-SubCell"/>
</dbReference>
<evidence type="ECO:0000256" key="2">
    <source>
        <dbReference type="ARBA" id="ARBA00006166"/>
    </source>
</evidence>
<reference evidence="15" key="1">
    <citation type="submission" date="2020-11" db="EMBL/GenBank/DDBJ databases">
        <title>Gallus gallus (Chicken) genome, bGalGal1, GRCg7b, maternal haplotype autosomes + Z &amp; W.</title>
        <authorList>
            <person name="Warren W."/>
            <person name="Formenti G."/>
            <person name="Fedrigo O."/>
            <person name="Haase B."/>
            <person name="Mountcastle J."/>
            <person name="Balacco J."/>
            <person name="Tracey A."/>
            <person name="Schneider V."/>
            <person name="Okimoto R."/>
            <person name="Cheng H."/>
            <person name="Hawken R."/>
            <person name="Howe K."/>
            <person name="Jarvis E.D."/>
        </authorList>
    </citation>
    <scope>NUCLEOTIDE SEQUENCE [LARGE SCALE GENOMIC DNA]</scope>
    <source>
        <strain evidence="15">Broiler</strain>
    </source>
</reference>
<dbReference type="CTD" id="114795"/>
<feature type="domain" description="Transmembrane protein TMEM132 second Ig-like" evidence="12">
    <location>
        <begin position="194"/>
        <end position="328"/>
    </location>
</feature>
<proteinExistence type="inferred from homology"/>
<dbReference type="InterPro" id="IPR031437">
    <property type="entry name" value="Ig_TMEM132_4th"/>
</dbReference>
<feature type="region of interest" description="Disordered" evidence="6">
    <location>
        <begin position="934"/>
        <end position="955"/>
    </location>
</feature>
<dbReference type="InterPro" id="IPR026307">
    <property type="entry name" value="TMEM132"/>
</dbReference>
<feature type="domain" description="Transmembrane protein TMEM132 sixth" evidence="14">
    <location>
        <begin position="725"/>
        <end position="840"/>
    </location>
</feature>
<organism evidence="15 16">
    <name type="scientific">Gallus gallus</name>
    <name type="common">Chicken</name>
    <dbReference type="NCBI Taxonomy" id="9031"/>
    <lineage>
        <taxon>Eukaryota</taxon>
        <taxon>Metazoa</taxon>
        <taxon>Chordata</taxon>
        <taxon>Craniata</taxon>
        <taxon>Vertebrata</taxon>
        <taxon>Euteleostomi</taxon>
        <taxon>Archelosauria</taxon>
        <taxon>Archosauria</taxon>
        <taxon>Dinosauria</taxon>
        <taxon>Saurischia</taxon>
        <taxon>Theropoda</taxon>
        <taxon>Coelurosauria</taxon>
        <taxon>Aves</taxon>
        <taxon>Neognathae</taxon>
        <taxon>Galloanserae</taxon>
        <taxon>Galliformes</taxon>
        <taxon>Phasianidae</taxon>
        <taxon>Phasianinae</taxon>
        <taxon>Gallus</taxon>
    </lineage>
</organism>
<dbReference type="Pfam" id="PF23487">
    <property type="entry name" value="Ig_TMEM132_6th"/>
    <property type="match status" value="1"/>
</dbReference>
<feature type="compositionally biased region" description="Basic and acidic residues" evidence="6">
    <location>
        <begin position="859"/>
        <end position="869"/>
    </location>
</feature>
<gene>
    <name evidence="15" type="primary">TMEM132B</name>
</gene>
<reference evidence="15" key="3">
    <citation type="submission" date="2025-09" db="UniProtKB">
        <authorList>
            <consortium name="Ensembl"/>
        </authorList>
    </citation>
    <scope>IDENTIFICATION</scope>
    <source>
        <strain evidence="15">broiler</strain>
    </source>
</reference>
<evidence type="ECO:0000256" key="3">
    <source>
        <dbReference type="ARBA" id="ARBA00022692"/>
    </source>
</evidence>
<dbReference type="Pfam" id="PF16070">
    <property type="entry name" value="Ig_TMEM132_4th"/>
    <property type="match status" value="1"/>
</dbReference>
<dbReference type="Pfam" id="PF15706">
    <property type="entry name" value="TMEM132_C"/>
    <property type="match status" value="1"/>
</dbReference>
<dbReference type="Pfam" id="PF23486">
    <property type="entry name" value="Ig_TMEM132_5th"/>
    <property type="match status" value="1"/>
</dbReference>
<evidence type="ECO:0000259" key="11">
    <source>
        <dbReference type="Pfam" id="PF23039"/>
    </source>
</evidence>
<evidence type="ECO:0000259" key="13">
    <source>
        <dbReference type="Pfam" id="PF23486"/>
    </source>
</evidence>
<feature type="domain" description="Transmembrane protein TMEM132 fifth" evidence="13">
    <location>
        <begin position="588"/>
        <end position="724"/>
    </location>
</feature>